<gene>
    <name evidence="2" type="ORF">ACFSXZ_10960</name>
</gene>
<dbReference type="EMBL" id="JBHUKR010000006">
    <property type="protein sequence ID" value="MFD2416842.1"/>
    <property type="molecule type" value="Genomic_DNA"/>
</dbReference>
<keyword evidence="1" id="KW-1133">Transmembrane helix</keyword>
<feature type="transmembrane region" description="Helical" evidence="1">
    <location>
        <begin position="59"/>
        <end position="78"/>
    </location>
</feature>
<comment type="caution">
    <text evidence="2">The sequence shown here is derived from an EMBL/GenBank/DDBJ whole genome shotgun (WGS) entry which is preliminary data.</text>
</comment>
<sequence length="139" mass="14138">MTRPAIRFAVAACTAASGYLHTDLYLHGYRSIPLVGPAFLLQGAGSFAIALLLLAGAPLVVRLGAAGLALGALAGFALSRTAGIGSFVEHGFQPAPQALISVLVEVATLVLLVAPVVMASTGLARRNRSVSSESGTRLQ</sequence>
<feature type="transmembrane region" description="Helical" evidence="1">
    <location>
        <begin position="34"/>
        <end position="54"/>
    </location>
</feature>
<organism evidence="2 3">
    <name type="scientific">Amycolatopsis pigmentata</name>
    <dbReference type="NCBI Taxonomy" id="450801"/>
    <lineage>
        <taxon>Bacteria</taxon>
        <taxon>Bacillati</taxon>
        <taxon>Actinomycetota</taxon>
        <taxon>Actinomycetes</taxon>
        <taxon>Pseudonocardiales</taxon>
        <taxon>Pseudonocardiaceae</taxon>
        <taxon>Amycolatopsis</taxon>
    </lineage>
</organism>
<evidence type="ECO:0000313" key="3">
    <source>
        <dbReference type="Proteomes" id="UP001597417"/>
    </source>
</evidence>
<keyword evidence="3" id="KW-1185">Reference proteome</keyword>
<evidence type="ECO:0008006" key="4">
    <source>
        <dbReference type="Google" id="ProtNLM"/>
    </source>
</evidence>
<dbReference type="Proteomes" id="UP001597417">
    <property type="component" value="Unassembled WGS sequence"/>
</dbReference>
<feature type="transmembrane region" description="Helical" evidence="1">
    <location>
        <begin position="98"/>
        <end position="119"/>
    </location>
</feature>
<name>A0ABW5FSU1_9PSEU</name>
<protein>
    <recommendedName>
        <fullName evidence="4">DUF4345 domain-containing protein</fullName>
    </recommendedName>
</protein>
<reference evidence="3" key="1">
    <citation type="journal article" date="2019" name="Int. J. Syst. Evol. Microbiol.">
        <title>The Global Catalogue of Microorganisms (GCM) 10K type strain sequencing project: providing services to taxonomists for standard genome sequencing and annotation.</title>
        <authorList>
            <consortium name="The Broad Institute Genomics Platform"/>
            <consortium name="The Broad Institute Genome Sequencing Center for Infectious Disease"/>
            <person name="Wu L."/>
            <person name="Ma J."/>
        </authorList>
    </citation>
    <scope>NUCLEOTIDE SEQUENCE [LARGE SCALE GENOMIC DNA]</scope>
    <source>
        <strain evidence="3">CGMCC 4.7645</strain>
    </source>
</reference>
<keyword evidence="1" id="KW-0472">Membrane</keyword>
<evidence type="ECO:0000256" key="1">
    <source>
        <dbReference type="SAM" id="Phobius"/>
    </source>
</evidence>
<accession>A0ABW5FSU1</accession>
<dbReference type="RefSeq" id="WP_378263998.1">
    <property type="nucleotide sequence ID" value="NZ_JBHUKR010000006.1"/>
</dbReference>
<proteinExistence type="predicted"/>
<keyword evidence="1" id="KW-0812">Transmembrane</keyword>
<evidence type="ECO:0000313" key="2">
    <source>
        <dbReference type="EMBL" id="MFD2416842.1"/>
    </source>
</evidence>